<organism evidence="1 2">
    <name type="scientific">Shewanella inventionis</name>
    <dbReference type="NCBI Taxonomy" id="1738770"/>
    <lineage>
        <taxon>Bacteria</taxon>
        <taxon>Pseudomonadati</taxon>
        <taxon>Pseudomonadota</taxon>
        <taxon>Gammaproteobacteria</taxon>
        <taxon>Alteromonadales</taxon>
        <taxon>Shewanellaceae</taxon>
        <taxon>Shewanella</taxon>
    </lineage>
</organism>
<name>A0ABQ1IVP0_9GAMM</name>
<dbReference type="Proteomes" id="UP000617555">
    <property type="component" value="Unassembled WGS sequence"/>
</dbReference>
<dbReference type="EMBL" id="BMII01000008">
    <property type="protein sequence ID" value="GGB53231.1"/>
    <property type="molecule type" value="Genomic_DNA"/>
</dbReference>
<gene>
    <name evidence="1" type="ORF">GCM10011607_12200</name>
</gene>
<reference evidence="2" key="1">
    <citation type="journal article" date="2019" name="Int. J. Syst. Evol. Microbiol.">
        <title>The Global Catalogue of Microorganisms (GCM) 10K type strain sequencing project: providing services to taxonomists for standard genome sequencing and annotation.</title>
        <authorList>
            <consortium name="The Broad Institute Genomics Platform"/>
            <consortium name="The Broad Institute Genome Sequencing Center for Infectious Disease"/>
            <person name="Wu L."/>
            <person name="Ma J."/>
        </authorList>
    </citation>
    <scope>NUCLEOTIDE SEQUENCE [LARGE SCALE GENOMIC DNA]</scope>
    <source>
        <strain evidence="2">CGMCC 1.15339</strain>
    </source>
</reference>
<sequence>MYDACINRGDCNSCSLPTRKIDWPYQNNKMLIRVTIQGEPRLMNKPDDCLDSSGTPVKWEDILIVNGCDFVRYSDEYSDGIMMFRIGL</sequence>
<evidence type="ECO:0000313" key="2">
    <source>
        <dbReference type="Proteomes" id="UP000617555"/>
    </source>
</evidence>
<accession>A0ABQ1IVP0</accession>
<protein>
    <submittedName>
        <fullName evidence="1">Uncharacterized protein</fullName>
    </submittedName>
</protein>
<proteinExistence type="predicted"/>
<evidence type="ECO:0000313" key="1">
    <source>
        <dbReference type="EMBL" id="GGB53231.1"/>
    </source>
</evidence>
<keyword evidence="2" id="KW-1185">Reference proteome</keyword>
<comment type="caution">
    <text evidence="1">The sequence shown here is derived from an EMBL/GenBank/DDBJ whole genome shotgun (WGS) entry which is preliminary data.</text>
</comment>